<name>A0A119W2M6_9BURK</name>
<dbReference type="KEGG" id="bstg:WT74_27510"/>
<keyword evidence="3" id="KW-0378">Hydrolase</keyword>
<dbReference type="EMBL" id="LPHB01000001">
    <property type="protein sequence ID" value="KWA68555.1"/>
    <property type="molecule type" value="Genomic_DNA"/>
</dbReference>
<feature type="domain" description="Amidohydrolase-related" evidence="2">
    <location>
        <begin position="123"/>
        <end position="382"/>
    </location>
</feature>
<dbReference type="GO" id="GO:0016787">
    <property type="term" value="F:hydrolase activity"/>
    <property type="evidence" value="ECO:0007669"/>
    <property type="project" value="UniProtKB-KW"/>
</dbReference>
<evidence type="ECO:0000259" key="2">
    <source>
        <dbReference type="Pfam" id="PF04909"/>
    </source>
</evidence>
<accession>A0A119W2M6</accession>
<evidence type="ECO:0000256" key="1">
    <source>
        <dbReference type="ARBA" id="ARBA00023239"/>
    </source>
</evidence>
<sequence>MAFQRISADSHIDLHWLPSDLFTKNAVPSLKERMPFVVEAEDPYWTNKKNTWLGYVCGFGPYGQKYVPGSNAKIDIMAATGLYRDAANGRRRVSDPVLRQEDMDLDGVDADVVYGLAAETLMRMEDPEAAIEMCRIYNDWLVDFCKGSNGRLYGLAALNDSSVDAAVEEVRRVAEFRRSGIVGVNLAMSRETRPLWHPSWEPLWRTIAESGLPLHIHCFRSLPLTLEEIDVEGQAKRAAFFTSVTGFQMSLVHPLAALIGSGVLERHPNLRVVLGESGIGWLPYVIERMDHEFKGRFQDLELKMLPSEYWRRQCKACFQTDRIGFKLVEDLGVETLMWGSDYPHSDGTWPESQKVFAEQFSVLPDDVVRKITYENAGRFYGILKD</sequence>
<dbReference type="InterPro" id="IPR032465">
    <property type="entry name" value="ACMSD"/>
</dbReference>
<evidence type="ECO:0000313" key="5">
    <source>
        <dbReference type="Proteomes" id="UP000068603"/>
    </source>
</evidence>
<dbReference type="STRING" id="1503054.WT74_27510"/>
<dbReference type="Proteomes" id="UP000473470">
    <property type="component" value="Unassembled WGS sequence"/>
</dbReference>
<evidence type="ECO:0000313" key="6">
    <source>
        <dbReference type="Proteomes" id="UP000473470"/>
    </source>
</evidence>
<dbReference type="GO" id="GO:0005737">
    <property type="term" value="C:cytoplasm"/>
    <property type="evidence" value="ECO:0007669"/>
    <property type="project" value="TreeGrafter"/>
</dbReference>
<evidence type="ECO:0000313" key="4">
    <source>
        <dbReference type="EMBL" id="KWA68555.1"/>
    </source>
</evidence>
<keyword evidence="1" id="KW-0456">Lyase</keyword>
<dbReference type="RefSeq" id="WP_059565706.1">
    <property type="nucleotide sequence ID" value="NZ_CABVPM010000140.1"/>
</dbReference>
<organism evidence="4">
    <name type="scientific">Burkholderia stagnalis</name>
    <dbReference type="NCBI Taxonomy" id="1503054"/>
    <lineage>
        <taxon>Bacteria</taxon>
        <taxon>Pseudomonadati</taxon>
        <taxon>Pseudomonadota</taxon>
        <taxon>Betaproteobacteria</taxon>
        <taxon>Burkholderiales</taxon>
        <taxon>Burkholderiaceae</taxon>
        <taxon>Burkholderia</taxon>
        <taxon>Burkholderia cepacia complex</taxon>
    </lineage>
</organism>
<evidence type="ECO:0000313" key="3">
    <source>
        <dbReference type="EMBL" id="KAB0638172.1"/>
    </source>
</evidence>
<dbReference type="Pfam" id="PF04909">
    <property type="entry name" value="Amidohydro_2"/>
    <property type="match status" value="1"/>
</dbReference>
<dbReference type="InterPro" id="IPR032466">
    <property type="entry name" value="Metal_Hydrolase"/>
</dbReference>
<dbReference type="Gene3D" id="3.20.20.140">
    <property type="entry name" value="Metal-dependent hydrolases"/>
    <property type="match status" value="1"/>
</dbReference>
<dbReference type="GO" id="GO:0016831">
    <property type="term" value="F:carboxy-lyase activity"/>
    <property type="evidence" value="ECO:0007669"/>
    <property type="project" value="InterPro"/>
</dbReference>
<gene>
    <name evidence="3" type="ORF">F7R25_13460</name>
    <name evidence="4" type="ORF">WT44_01020</name>
</gene>
<dbReference type="SUPFAM" id="SSF51556">
    <property type="entry name" value="Metallo-dependent hydrolases"/>
    <property type="match status" value="1"/>
</dbReference>
<dbReference type="EMBL" id="VZOK01000016">
    <property type="protein sequence ID" value="KAB0638172.1"/>
    <property type="molecule type" value="Genomic_DNA"/>
</dbReference>
<dbReference type="PANTHER" id="PTHR21240:SF28">
    <property type="entry name" value="ISO-OROTATE DECARBOXYLASE (EUROFUNG)"/>
    <property type="match status" value="1"/>
</dbReference>
<reference evidence="3 6" key="2">
    <citation type="submission" date="2019-09" db="EMBL/GenBank/DDBJ databases">
        <title>Draft genome sequences of 48 bacterial type strains from the CCUG.</title>
        <authorList>
            <person name="Tunovic T."/>
            <person name="Pineiro-Iglesias B."/>
            <person name="Unosson C."/>
            <person name="Inganas E."/>
            <person name="Ohlen M."/>
            <person name="Cardew S."/>
            <person name="Jensie-Markopoulos S."/>
            <person name="Salva-Serra F."/>
            <person name="Jaen-Luchoro D."/>
            <person name="Karlsson R."/>
            <person name="Svensson-Stadler L."/>
            <person name="Chun J."/>
            <person name="Moore E."/>
        </authorList>
    </citation>
    <scope>NUCLEOTIDE SEQUENCE [LARGE SCALE GENOMIC DNA]</scope>
    <source>
        <strain evidence="3 6">CCUG 65686</strain>
    </source>
</reference>
<dbReference type="GO" id="GO:0019748">
    <property type="term" value="P:secondary metabolic process"/>
    <property type="evidence" value="ECO:0007669"/>
    <property type="project" value="TreeGrafter"/>
</dbReference>
<dbReference type="AlphaFoldDB" id="A0A119W2M6"/>
<comment type="caution">
    <text evidence="4">The sequence shown here is derived from an EMBL/GenBank/DDBJ whole genome shotgun (WGS) entry which is preliminary data.</text>
</comment>
<dbReference type="Proteomes" id="UP000068603">
    <property type="component" value="Unassembled WGS sequence"/>
</dbReference>
<dbReference type="PANTHER" id="PTHR21240">
    <property type="entry name" value="2-AMINO-3-CARBOXYLMUCONATE-6-SEMIALDEHYDE DECARBOXYLASE"/>
    <property type="match status" value="1"/>
</dbReference>
<reference evidence="4 5" key="1">
    <citation type="submission" date="2015-11" db="EMBL/GenBank/DDBJ databases">
        <title>Expanding the genomic diversity of Burkholderia species for the development of highly accurate diagnostics.</title>
        <authorList>
            <person name="Sahl J."/>
            <person name="Keim P."/>
            <person name="Wagner D."/>
        </authorList>
    </citation>
    <scope>NUCLEOTIDE SEQUENCE [LARGE SCALE GENOMIC DNA]</scope>
    <source>
        <strain evidence="4 5">MSMB1960WGS</strain>
    </source>
</reference>
<dbReference type="InterPro" id="IPR006680">
    <property type="entry name" value="Amidohydro-rel"/>
</dbReference>
<protein>
    <submittedName>
        <fullName evidence="3">Amidohydrolase</fullName>
    </submittedName>
</protein>
<proteinExistence type="predicted"/>